<evidence type="ECO:0000313" key="2">
    <source>
        <dbReference type="Proteomes" id="UP000324797"/>
    </source>
</evidence>
<protein>
    <submittedName>
        <fullName evidence="1">Uncharacterized protein</fullName>
    </submittedName>
</protein>
<dbReference type="Proteomes" id="UP000324797">
    <property type="component" value="Unassembled WGS sequence"/>
</dbReference>
<dbReference type="EMBL" id="VSTH01000049">
    <property type="protein sequence ID" value="TYO65751.1"/>
    <property type="molecule type" value="Genomic_DNA"/>
</dbReference>
<organism evidence="1 2">
    <name type="scientific">Bradyrhizobium hipponense</name>
    <dbReference type="NCBI Taxonomy" id="2605638"/>
    <lineage>
        <taxon>Bacteria</taxon>
        <taxon>Pseudomonadati</taxon>
        <taxon>Pseudomonadota</taxon>
        <taxon>Alphaproteobacteria</taxon>
        <taxon>Hyphomicrobiales</taxon>
        <taxon>Nitrobacteraceae</taxon>
        <taxon>Bradyrhizobium</taxon>
    </lineage>
</organism>
<evidence type="ECO:0000313" key="1">
    <source>
        <dbReference type="EMBL" id="TYO65751.1"/>
    </source>
</evidence>
<proteinExistence type="predicted"/>
<comment type="caution">
    <text evidence="1">The sequence shown here is derived from an EMBL/GenBank/DDBJ whole genome shotgun (WGS) entry which is preliminary data.</text>
</comment>
<dbReference type="RefSeq" id="WP_148740210.1">
    <property type="nucleotide sequence ID" value="NZ_VSTH01000049.1"/>
</dbReference>
<reference evidence="1 2" key="1">
    <citation type="submission" date="2019-08" db="EMBL/GenBank/DDBJ databases">
        <title>Bradyrhizobium hipponensis sp. nov., a rhizobium isolated from a Lupinus angustifolius root nodule in Tunisia.</title>
        <authorList>
            <person name="Off K."/>
            <person name="Rejili M."/>
            <person name="Mars M."/>
            <person name="Brachmann A."/>
            <person name="Marin M."/>
        </authorList>
    </citation>
    <scope>NUCLEOTIDE SEQUENCE [LARGE SCALE GENOMIC DNA]</scope>
    <source>
        <strain evidence="2">aSej3</strain>
    </source>
</reference>
<accession>A0A5S4YMV0</accession>
<gene>
    <name evidence="1" type="ORF">FXV83_15150</name>
</gene>
<keyword evidence="2" id="KW-1185">Reference proteome</keyword>
<dbReference type="AlphaFoldDB" id="A0A5S4YMV0"/>
<name>A0A5S4YMV0_9BRAD</name>
<sequence>MERATAIGRAIREAGLIRTSGRGTSAAQMDERDAVNLLIGVNVADTARSAPGAVAQYRALLAKRRNRTSEFGGELEELLSAAKRECLADYVMKTVTLLGAQGHVLGRKRFTNEAYRFEIEFGKPLPSVVLGIWGPNRQNAYIDFFGRQPIDEVHGDRKERTRITERTIRAVADVLRIRSEA</sequence>